<evidence type="ECO:0000256" key="1">
    <source>
        <dbReference type="SAM" id="MobiDB-lite"/>
    </source>
</evidence>
<proteinExistence type="predicted"/>
<sequence>MPDLRFGGMNQAGAAGLRAHRSCAIRPPREHFRQDGEDPLADFRFRGNILQATQDTGDVVTRAVIDFNGGNILFAELEHGGKRSTKLGDFRETTDPQFRSRWAKPWR</sequence>
<feature type="region of interest" description="Disordered" evidence="1">
    <location>
        <begin position="85"/>
        <end position="107"/>
    </location>
</feature>
<comment type="caution">
    <text evidence="2">The sequence shown here is derived from an EMBL/GenBank/DDBJ whole genome shotgun (WGS) entry which is preliminary data.</text>
</comment>
<organism evidence="2 3">
    <name type="scientific">Thiorhodococcus mannitoliphagus</name>
    <dbReference type="NCBI Taxonomy" id="329406"/>
    <lineage>
        <taxon>Bacteria</taxon>
        <taxon>Pseudomonadati</taxon>
        <taxon>Pseudomonadota</taxon>
        <taxon>Gammaproteobacteria</taxon>
        <taxon>Chromatiales</taxon>
        <taxon>Chromatiaceae</taxon>
        <taxon>Thiorhodococcus</taxon>
    </lineage>
</organism>
<evidence type="ECO:0000313" key="2">
    <source>
        <dbReference type="EMBL" id="NEX20716.1"/>
    </source>
</evidence>
<dbReference type="AlphaFoldDB" id="A0A6P1DVJ9"/>
<evidence type="ECO:0000313" key="3">
    <source>
        <dbReference type="Proteomes" id="UP000471640"/>
    </source>
</evidence>
<dbReference type="Proteomes" id="UP000471640">
    <property type="component" value="Unassembled WGS sequence"/>
</dbReference>
<protein>
    <submittedName>
        <fullName evidence="2">Uncharacterized protein</fullName>
    </submittedName>
</protein>
<accession>A0A6P1DVJ9</accession>
<gene>
    <name evidence="2" type="ORF">G3480_10405</name>
</gene>
<reference evidence="3" key="1">
    <citation type="journal article" date="2020" name="Microbiol. Resour. Announc.">
        <title>Draft Genome Sequences of Thiorhodococcus mannitoliphagus and Thiorhodococcus minor, Purple Sulfur Photosynthetic Bacteria in the Gammaproteobacterial Family Chromatiaceae.</title>
        <authorList>
            <person name="Aviles F.A."/>
            <person name="Meyer T.E."/>
            <person name="Kyndt J.A."/>
        </authorList>
    </citation>
    <scope>NUCLEOTIDE SEQUENCE [LARGE SCALE GENOMIC DNA]</scope>
    <source>
        <strain evidence="3">DSM 18266</strain>
    </source>
</reference>
<keyword evidence="3" id="KW-1185">Reference proteome</keyword>
<reference evidence="2 3" key="2">
    <citation type="submission" date="2020-02" db="EMBL/GenBank/DDBJ databases">
        <title>Genome sequences of Thiorhodococcus mannitoliphagus and Thiorhodococcus minor, purple sulfur photosynthetic bacteria in the gammaproteobacterial family, Chromatiaceae.</title>
        <authorList>
            <person name="Aviles F.A."/>
            <person name="Meyer T.E."/>
            <person name="Kyndt J.A."/>
        </authorList>
    </citation>
    <scope>NUCLEOTIDE SEQUENCE [LARGE SCALE GENOMIC DNA]</scope>
    <source>
        <strain evidence="2 3">DSM 18266</strain>
    </source>
</reference>
<feature type="compositionally biased region" description="Basic and acidic residues" evidence="1">
    <location>
        <begin position="85"/>
        <end position="94"/>
    </location>
</feature>
<dbReference type="EMBL" id="JAAIJR010000034">
    <property type="protein sequence ID" value="NEX20716.1"/>
    <property type="molecule type" value="Genomic_DNA"/>
</dbReference>
<name>A0A6P1DVJ9_9GAMM</name>